<proteinExistence type="predicted"/>
<dbReference type="EMBL" id="BMKM01000013">
    <property type="protein sequence ID" value="GGE32463.1"/>
    <property type="molecule type" value="Genomic_DNA"/>
</dbReference>
<protein>
    <submittedName>
        <fullName evidence="1">Uncharacterized protein</fullName>
    </submittedName>
</protein>
<comment type="caution">
    <text evidence="1">The sequence shown here is derived from an EMBL/GenBank/DDBJ whole genome shotgun (WGS) entry which is preliminary data.</text>
</comment>
<evidence type="ECO:0000313" key="2">
    <source>
        <dbReference type="Proteomes" id="UP000614460"/>
    </source>
</evidence>
<evidence type="ECO:0000313" key="1">
    <source>
        <dbReference type="EMBL" id="GGE32463.1"/>
    </source>
</evidence>
<gene>
    <name evidence="1" type="ORF">GCM10011516_32740</name>
</gene>
<dbReference type="Proteomes" id="UP000614460">
    <property type="component" value="Unassembled WGS sequence"/>
</dbReference>
<reference evidence="1" key="2">
    <citation type="submission" date="2020-09" db="EMBL/GenBank/DDBJ databases">
        <authorList>
            <person name="Sun Q."/>
            <person name="Zhou Y."/>
        </authorList>
    </citation>
    <scope>NUCLEOTIDE SEQUENCE</scope>
    <source>
        <strain evidence="1">CGMCC 1.15966</strain>
    </source>
</reference>
<dbReference type="AlphaFoldDB" id="A0A8H9KX94"/>
<keyword evidence="2" id="KW-1185">Reference proteome</keyword>
<accession>A0A8H9KX94</accession>
<sequence length="50" mass="6027">MIHRLRHCPKKIFKYSKGEIARRAAIIRIKVEGKVIKILEIRNEVGNWWK</sequence>
<name>A0A8H9KX94_9SPHI</name>
<organism evidence="1 2">
    <name type="scientific">Sphingobacterium cellulitidis</name>
    <dbReference type="NCBI Taxonomy" id="1768011"/>
    <lineage>
        <taxon>Bacteria</taxon>
        <taxon>Pseudomonadati</taxon>
        <taxon>Bacteroidota</taxon>
        <taxon>Sphingobacteriia</taxon>
        <taxon>Sphingobacteriales</taxon>
        <taxon>Sphingobacteriaceae</taxon>
        <taxon>Sphingobacterium</taxon>
    </lineage>
</organism>
<reference evidence="1" key="1">
    <citation type="journal article" date="2014" name="Int. J. Syst. Evol. Microbiol.">
        <title>Complete genome sequence of Corynebacterium casei LMG S-19264T (=DSM 44701T), isolated from a smear-ripened cheese.</title>
        <authorList>
            <consortium name="US DOE Joint Genome Institute (JGI-PGF)"/>
            <person name="Walter F."/>
            <person name="Albersmeier A."/>
            <person name="Kalinowski J."/>
            <person name="Ruckert C."/>
        </authorList>
    </citation>
    <scope>NUCLEOTIDE SEQUENCE</scope>
    <source>
        <strain evidence="1">CGMCC 1.15966</strain>
    </source>
</reference>